<evidence type="ECO:0000313" key="2">
    <source>
        <dbReference type="Proteomes" id="UP000198432"/>
    </source>
</evidence>
<keyword evidence="2" id="KW-1185">Reference proteome</keyword>
<organism evidence="1 2">
    <name type="scientific">Pontibacter ummariensis</name>
    <dbReference type="NCBI Taxonomy" id="1610492"/>
    <lineage>
        <taxon>Bacteria</taxon>
        <taxon>Pseudomonadati</taxon>
        <taxon>Bacteroidota</taxon>
        <taxon>Cytophagia</taxon>
        <taxon>Cytophagales</taxon>
        <taxon>Hymenobacteraceae</taxon>
        <taxon>Pontibacter</taxon>
    </lineage>
</organism>
<gene>
    <name evidence="1" type="ORF">SAMN06296052_13910</name>
</gene>
<reference evidence="2" key="1">
    <citation type="submission" date="2017-06" db="EMBL/GenBank/DDBJ databases">
        <authorList>
            <person name="Varghese N."/>
            <person name="Submissions S."/>
        </authorList>
    </citation>
    <scope>NUCLEOTIDE SEQUENCE [LARGE SCALE GENOMIC DNA]</scope>
    <source>
        <strain evidence="2">NKM1</strain>
    </source>
</reference>
<protein>
    <submittedName>
        <fullName evidence="1">Uncharacterized protein</fullName>
    </submittedName>
</protein>
<dbReference type="Proteomes" id="UP000198432">
    <property type="component" value="Unassembled WGS sequence"/>
</dbReference>
<accession>A0A239LBQ3</accession>
<evidence type="ECO:0000313" key="1">
    <source>
        <dbReference type="EMBL" id="SNT28077.1"/>
    </source>
</evidence>
<dbReference type="EMBL" id="FZOQ01000039">
    <property type="protein sequence ID" value="SNT28077.1"/>
    <property type="molecule type" value="Genomic_DNA"/>
</dbReference>
<proteinExistence type="predicted"/>
<name>A0A239LBQ3_9BACT</name>
<sequence>MLSSISTAPIFTLIDIVKHGNTDILTLLNLSETDFFHVPFEEILNSSNDVSFGVNQIRERYNKPIACIFNHFVVKHYDSNDKEYYFIAHTKDLSLISRMFNKLCSEFGGGAYNEYKSVSFYKKDKVLKLTAGVVEDGDLPFSHFWFQHEMGITYKMSYLQHPFQQLQFMIRVNQRMPNRAPRTDSILSLLNFDINNILSEQESYRHIEVKDSAVAFVDYVCSLREKEFGLFDVLAVRIFGNTKSFDQSVDTCFS</sequence>
<dbReference type="RefSeq" id="WP_089321777.1">
    <property type="nucleotide sequence ID" value="NZ_FZOQ01000039.1"/>
</dbReference>
<dbReference type="AlphaFoldDB" id="A0A239LBQ3"/>